<accession>J4GBG7</accession>
<dbReference type="Proteomes" id="UP000006352">
    <property type="component" value="Unassembled WGS sequence"/>
</dbReference>
<dbReference type="OrthoDB" id="3061238at2759"/>
<proteinExistence type="predicted"/>
<dbReference type="EMBL" id="HE797146">
    <property type="protein sequence ID" value="CCM04263.1"/>
    <property type="molecule type" value="Genomic_DNA"/>
</dbReference>
<keyword evidence="2" id="KW-1185">Reference proteome</keyword>
<dbReference type="GeneID" id="24099174"/>
<reference evidence="1 2" key="1">
    <citation type="journal article" date="2012" name="Appl. Environ. Microbiol.">
        <title>Short-read sequencing for genomic analysis of the brown rot fungus Fibroporia radiculosa.</title>
        <authorList>
            <person name="Tang J.D."/>
            <person name="Perkins A.D."/>
            <person name="Sonstegard T.S."/>
            <person name="Schroeder S.G."/>
            <person name="Burgess S.C."/>
            <person name="Diehl S.V."/>
        </authorList>
    </citation>
    <scope>NUCLEOTIDE SEQUENCE [LARGE SCALE GENOMIC DNA]</scope>
    <source>
        <strain evidence="1 2">TFFH 294</strain>
    </source>
</reference>
<dbReference type="AlphaFoldDB" id="J4GBG7"/>
<sequence>MTTTPLANGIYLRSSLNTDLVAGLHSLAGFSPDIIPLGGDADPANLVASYEQFIAHDVDPDDGSTPVYLRGEAVVSSGSGPVEETVTLRAVQNELILWPQIWENVKGFGNAQLTASSDGEVVAVSTPMSYSASQGLGRHATFIASTTNTPQGLSSKVTNWRNLVTYVGQELSLATYNCTFADPTSIAVSLATRFRLLEDTAQTVNMVFSIEAVGTPSSNIDVSFSCFGATPDNKPFSFTQQRVSLYPSDSVTLAVAVPANFDGMFMLNIFNDKAQVFSDYSSISVVAYAADAPGGQQTYVLLGGEHVVFHSDKRVKQQLKRHAARKLMNAAAHTYNAAATTGSGYPFYFRESVSDTDTFPRNENASHSPDIQPLGHQAVANIDSVLGGSNYTVDVSDQRSIVLDKEMSNYVYLRGTTIQSTSGQTRLFAVPSGLLLHPSIYEQYSILDYDSNGDSTGPEFQPYNTSGGAKPVVIEKPFNCVNLPPLPSGSDHFCLIAECMPDGFDPSTGMPYVWPHQESGEFATGAEFNSWVLSTPYVAWRNICYTTSPDAATQVLRSSVTIPQGFSSTDTWTIQVNAINCPIGSAVSMDSDDPDVSYGKTTITSSNSSGGPVITGKAAGWNCQLAISWYSNGKAIQDGQRIDANLIWRTYFSSMVRHAYKTAGKPSGPLQIKVGENYPNVDASVSSAPRKRGVAGKPEVPKIGGAWRRRPLGSSYFMQAGVLVDYVIGVDSLACNPA</sequence>
<dbReference type="InParanoid" id="J4GBG7"/>
<name>J4GBG7_9APHY</name>
<protein>
    <submittedName>
        <fullName evidence="1">Uncharacterized protein</fullName>
    </submittedName>
</protein>
<evidence type="ECO:0000313" key="1">
    <source>
        <dbReference type="EMBL" id="CCM04263.1"/>
    </source>
</evidence>
<evidence type="ECO:0000313" key="2">
    <source>
        <dbReference type="Proteomes" id="UP000006352"/>
    </source>
</evidence>
<dbReference type="HOGENOM" id="CLU_014764_0_0_1"/>
<dbReference type="RefSeq" id="XP_012183546.1">
    <property type="nucleotide sequence ID" value="XM_012328156.1"/>
</dbReference>
<gene>
    <name evidence="1" type="ORF">FIBRA_06432</name>
</gene>
<organism evidence="1 2">
    <name type="scientific">Fibroporia radiculosa</name>
    <dbReference type="NCBI Taxonomy" id="599839"/>
    <lineage>
        <taxon>Eukaryota</taxon>
        <taxon>Fungi</taxon>
        <taxon>Dikarya</taxon>
        <taxon>Basidiomycota</taxon>
        <taxon>Agaricomycotina</taxon>
        <taxon>Agaricomycetes</taxon>
        <taxon>Polyporales</taxon>
        <taxon>Fibroporiaceae</taxon>
        <taxon>Fibroporia</taxon>
    </lineage>
</organism>